<gene>
    <name evidence="1" type="ORF">SPJ1_1197</name>
</gene>
<name>A0ABP2SZA9_9STRE</name>
<evidence type="ECO:0008006" key="3">
    <source>
        <dbReference type="Google" id="ProtNLM"/>
    </source>
</evidence>
<proteinExistence type="predicted"/>
<dbReference type="RefSeq" id="WP_003108400.1">
    <property type="nucleotide sequence ID" value="NZ_ALYM01000003.1"/>
</dbReference>
<comment type="caution">
    <text evidence="1">The sequence shown here is derived from an EMBL/GenBank/DDBJ whole genome shotgun (WGS) entry which is preliminary data.</text>
</comment>
<reference evidence="1 2" key="1">
    <citation type="journal article" date="2013" name="PLoS ONE">
        <title>Comparative Genomic Characterization of Three Streptococcus parauberis Strains in Fish Pathogen, as Assessed by Wide-Genome Analyses.</title>
        <authorList>
            <person name="Nho S.W."/>
            <person name="Hikima J."/>
            <person name="Park S.B."/>
            <person name="Jang H.B."/>
            <person name="Cha I.S."/>
            <person name="Yasuike M."/>
            <person name="Nakamura Y."/>
            <person name="Fujiwara A."/>
            <person name="Sano M."/>
            <person name="Kanai K."/>
            <person name="Kondo H."/>
            <person name="Hirono I."/>
            <person name="Takeyama H."/>
            <person name="Aoki T."/>
            <person name="Jung T.S."/>
        </authorList>
    </citation>
    <scope>NUCLEOTIDE SEQUENCE [LARGE SCALE GENOMIC DNA]</scope>
    <source>
        <strain evidence="1 2">KRS-02083</strain>
    </source>
</reference>
<keyword evidence="2" id="KW-1185">Reference proteome</keyword>
<organism evidence="1 2">
    <name type="scientific">Streptococcus parauberis KRS-02083</name>
    <dbReference type="NCBI Taxonomy" id="1207545"/>
    <lineage>
        <taxon>Bacteria</taxon>
        <taxon>Bacillati</taxon>
        <taxon>Bacillota</taxon>
        <taxon>Bacilli</taxon>
        <taxon>Lactobacillales</taxon>
        <taxon>Streptococcaceae</taxon>
        <taxon>Streptococcus</taxon>
    </lineage>
</organism>
<accession>A0ABP2SZA9</accession>
<protein>
    <recommendedName>
        <fullName evidence="3">Phage protein</fullName>
    </recommendedName>
</protein>
<dbReference type="Proteomes" id="UP000011769">
    <property type="component" value="Unassembled WGS sequence"/>
</dbReference>
<evidence type="ECO:0000313" key="2">
    <source>
        <dbReference type="Proteomes" id="UP000011769"/>
    </source>
</evidence>
<sequence length="117" mass="13745">MDLILQFGALCVALTGIWGLFSKLQSRMLEPFQRSLESNQKTLEENQATMKLLEATTQTLAFELKENQHRWEDSYSDRKDLRTKYEKLADKVEINQDTIIAHGEQLKTLWKEKVDKR</sequence>
<dbReference type="EMBL" id="ALYM01000003">
    <property type="protein sequence ID" value="EMG25786.1"/>
    <property type="molecule type" value="Genomic_DNA"/>
</dbReference>
<evidence type="ECO:0000313" key="1">
    <source>
        <dbReference type="EMBL" id="EMG25786.1"/>
    </source>
</evidence>